<keyword evidence="2" id="KW-1003">Cell membrane</keyword>
<protein>
    <submittedName>
        <fullName evidence="7">Oligosaccharide flippase family protein</fullName>
    </submittedName>
</protein>
<feature type="transmembrane region" description="Helical" evidence="6">
    <location>
        <begin position="9"/>
        <end position="29"/>
    </location>
</feature>
<feature type="transmembrane region" description="Helical" evidence="6">
    <location>
        <begin position="169"/>
        <end position="192"/>
    </location>
</feature>
<feature type="transmembrane region" description="Helical" evidence="6">
    <location>
        <begin position="361"/>
        <end position="380"/>
    </location>
</feature>
<keyword evidence="5 6" id="KW-0472">Membrane</keyword>
<feature type="transmembrane region" description="Helical" evidence="6">
    <location>
        <begin position="81"/>
        <end position="107"/>
    </location>
</feature>
<sequence>MSTSIKKTVLYLILIQGGNYLFPLLLLPYLGGVLGVKEFGVLAYCQAIMQYLTLLTDYGYNLTATRLVSLHRDDPRMLSEVFSCTMAGRFALMLGALLLLIAGIAFVPDITSHWAVFAAASLGLIANALTPLWLFQGLERMKSLVLPTFVSKAASVLCVVLLVKGNGDAAFAALGISLGNVVLAAAALLIVARKKLASFVAVRMRAIYDTLTDGFPVFLSVVMVSFYVNFNSILLNYFYGPVAVGQFAMADKIRLAAQAVFVVIGQAFYPRISQYNAIDPTAARKLLRVAMLAIFGSAVVMFAVILLGANWAVTFWLGEQFHSSIALLKLEAVLLPIIGVALVFGNLGLMAMGKTRLLKNVYIAATCLHLIYVVPLTRYLGAQGTILSVILTELFGAAAFAWFYFRESRPAIDEQAKQDAPA</sequence>
<keyword evidence="3 6" id="KW-0812">Transmembrane</keyword>
<evidence type="ECO:0000313" key="8">
    <source>
        <dbReference type="Proteomes" id="UP001216674"/>
    </source>
</evidence>
<evidence type="ECO:0000256" key="5">
    <source>
        <dbReference type="ARBA" id="ARBA00023136"/>
    </source>
</evidence>
<keyword evidence="4 6" id="KW-1133">Transmembrane helix</keyword>
<reference evidence="7 8" key="1">
    <citation type="submission" date="2023-03" db="EMBL/GenBank/DDBJ databases">
        <title>Draft assemblies of triclosan tolerant bacteria isolated from returned activated sludge.</title>
        <authorList>
            <person name="Van Hamelsveld S."/>
        </authorList>
    </citation>
    <scope>NUCLEOTIDE SEQUENCE [LARGE SCALE GENOMIC DNA]</scope>
    <source>
        <strain evidence="7 8">GW210010_S58</strain>
    </source>
</reference>
<dbReference type="RefSeq" id="WP_276268093.1">
    <property type="nucleotide sequence ID" value="NZ_JARJLM010000559.1"/>
</dbReference>
<organism evidence="7 8">
    <name type="scientific">Cupriavidus basilensis</name>
    <dbReference type="NCBI Taxonomy" id="68895"/>
    <lineage>
        <taxon>Bacteria</taxon>
        <taxon>Pseudomonadati</taxon>
        <taxon>Pseudomonadota</taxon>
        <taxon>Betaproteobacteria</taxon>
        <taxon>Burkholderiales</taxon>
        <taxon>Burkholderiaceae</taxon>
        <taxon>Cupriavidus</taxon>
    </lineage>
</organism>
<evidence type="ECO:0000256" key="3">
    <source>
        <dbReference type="ARBA" id="ARBA00022692"/>
    </source>
</evidence>
<dbReference type="PANTHER" id="PTHR30250:SF11">
    <property type="entry name" value="O-ANTIGEN TRANSPORTER-RELATED"/>
    <property type="match status" value="1"/>
</dbReference>
<evidence type="ECO:0000256" key="4">
    <source>
        <dbReference type="ARBA" id="ARBA00022989"/>
    </source>
</evidence>
<evidence type="ECO:0000256" key="2">
    <source>
        <dbReference type="ARBA" id="ARBA00022475"/>
    </source>
</evidence>
<evidence type="ECO:0000256" key="1">
    <source>
        <dbReference type="ARBA" id="ARBA00004651"/>
    </source>
</evidence>
<feature type="transmembrane region" description="Helical" evidence="6">
    <location>
        <begin position="386"/>
        <end position="405"/>
    </location>
</feature>
<dbReference type="InterPro" id="IPR002797">
    <property type="entry name" value="Polysacc_synth"/>
</dbReference>
<dbReference type="PANTHER" id="PTHR30250">
    <property type="entry name" value="PST FAMILY PREDICTED COLANIC ACID TRANSPORTER"/>
    <property type="match status" value="1"/>
</dbReference>
<gene>
    <name evidence="7" type="ORF">P3W85_34750</name>
</gene>
<proteinExistence type="predicted"/>
<feature type="transmembrane region" description="Helical" evidence="6">
    <location>
        <begin position="289"/>
        <end position="312"/>
    </location>
</feature>
<comment type="caution">
    <text evidence="7">The sequence shown here is derived from an EMBL/GenBank/DDBJ whole genome shotgun (WGS) entry which is preliminary data.</text>
</comment>
<accession>A0ABT6AZJ7</accession>
<keyword evidence="8" id="KW-1185">Reference proteome</keyword>
<dbReference type="Pfam" id="PF01943">
    <property type="entry name" value="Polysacc_synt"/>
    <property type="match status" value="1"/>
</dbReference>
<comment type="subcellular location">
    <subcellularLocation>
        <location evidence="1">Cell membrane</location>
        <topology evidence="1">Multi-pass membrane protein</topology>
    </subcellularLocation>
</comment>
<dbReference type="Proteomes" id="UP001216674">
    <property type="component" value="Unassembled WGS sequence"/>
</dbReference>
<evidence type="ECO:0000256" key="6">
    <source>
        <dbReference type="SAM" id="Phobius"/>
    </source>
</evidence>
<dbReference type="EMBL" id="JARJLM010000559">
    <property type="protein sequence ID" value="MDF3838056.1"/>
    <property type="molecule type" value="Genomic_DNA"/>
</dbReference>
<evidence type="ECO:0000313" key="7">
    <source>
        <dbReference type="EMBL" id="MDF3838056.1"/>
    </source>
</evidence>
<name>A0ABT6AZJ7_9BURK</name>
<feature type="transmembrane region" description="Helical" evidence="6">
    <location>
        <begin position="253"/>
        <end position="269"/>
    </location>
</feature>
<feature type="transmembrane region" description="Helical" evidence="6">
    <location>
        <begin position="113"/>
        <end position="135"/>
    </location>
</feature>
<dbReference type="InterPro" id="IPR050833">
    <property type="entry name" value="Poly_Biosynth_Transport"/>
</dbReference>
<feature type="transmembrane region" description="Helical" evidence="6">
    <location>
        <begin position="213"/>
        <end position="233"/>
    </location>
</feature>
<feature type="transmembrane region" description="Helical" evidence="6">
    <location>
        <begin position="332"/>
        <end position="349"/>
    </location>
</feature>